<protein>
    <recommendedName>
        <fullName evidence="1">THIF-type NAD/FAD binding fold domain-containing protein</fullName>
    </recommendedName>
</protein>
<dbReference type="SUPFAM" id="SSF69572">
    <property type="entry name" value="Activating enzymes of the ubiquitin-like proteins"/>
    <property type="match status" value="3"/>
</dbReference>
<dbReference type="Pfam" id="PF00899">
    <property type="entry name" value="ThiF"/>
    <property type="match status" value="2"/>
</dbReference>
<name>A0AAN7QRA7_TRANT</name>
<dbReference type="Proteomes" id="UP001346149">
    <property type="component" value="Unassembled WGS sequence"/>
</dbReference>
<dbReference type="InterPro" id="IPR035985">
    <property type="entry name" value="Ubiquitin-activating_enz"/>
</dbReference>
<feature type="domain" description="THIF-type NAD/FAD binding fold" evidence="1">
    <location>
        <begin position="170"/>
        <end position="221"/>
    </location>
</feature>
<organism evidence="2 3">
    <name type="scientific">Trapa natans</name>
    <name type="common">Water chestnut</name>
    <dbReference type="NCBI Taxonomy" id="22666"/>
    <lineage>
        <taxon>Eukaryota</taxon>
        <taxon>Viridiplantae</taxon>
        <taxon>Streptophyta</taxon>
        <taxon>Embryophyta</taxon>
        <taxon>Tracheophyta</taxon>
        <taxon>Spermatophyta</taxon>
        <taxon>Magnoliopsida</taxon>
        <taxon>eudicotyledons</taxon>
        <taxon>Gunneridae</taxon>
        <taxon>Pentapetalae</taxon>
        <taxon>rosids</taxon>
        <taxon>malvids</taxon>
        <taxon>Myrtales</taxon>
        <taxon>Lythraceae</taxon>
        <taxon>Trapa</taxon>
    </lineage>
</organism>
<dbReference type="GO" id="GO:0005737">
    <property type="term" value="C:cytoplasm"/>
    <property type="evidence" value="ECO:0007669"/>
    <property type="project" value="TreeGrafter"/>
</dbReference>
<keyword evidence="3" id="KW-1185">Reference proteome</keyword>
<dbReference type="AlphaFoldDB" id="A0AAN7QRA7"/>
<evidence type="ECO:0000259" key="1">
    <source>
        <dbReference type="Pfam" id="PF00899"/>
    </source>
</evidence>
<dbReference type="Gene3D" id="3.40.50.720">
    <property type="entry name" value="NAD(P)-binding Rossmann-like Domain"/>
    <property type="match status" value="2"/>
</dbReference>
<sequence>MDDINPKLFRNFAFGSRVVINPMAAMFGGIVGQEVVKACSGKYHPLFQFSYFDSMDSLPTESSRSSDYRPQNSHYNAQISVIGAKLENAEVFIVGSGALGREFLKNLALQGVSCGDQGKLTVTDDDVIEKSNIGRQFLFRDWNIGQVKSTVAASAVEVPETEYSTTLSGNAEVFIVGSGALGCEFLKNSALQEDSCGDQGKLTVTDDDVIEKSNIGRQFLF</sequence>
<dbReference type="EMBL" id="JAXQNO010000019">
    <property type="protein sequence ID" value="KAK4774571.1"/>
    <property type="molecule type" value="Genomic_DNA"/>
</dbReference>
<evidence type="ECO:0000313" key="3">
    <source>
        <dbReference type="Proteomes" id="UP001346149"/>
    </source>
</evidence>
<reference evidence="2 3" key="1">
    <citation type="journal article" date="2023" name="Hortic Res">
        <title>Pangenome of water caltrop reveals structural variations and asymmetric subgenome divergence after allopolyploidization.</title>
        <authorList>
            <person name="Zhang X."/>
            <person name="Chen Y."/>
            <person name="Wang L."/>
            <person name="Yuan Y."/>
            <person name="Fang M."/>
            <person name="Shi L."/>
            <person name="Lu R."/>
            <person name="Comes H.P."/>
            <person name="Ma Y."/>
            <person name="Chen Y."/>
            <person name="Huang G."/>
            <person name="Zhou Y."/>
            <person name="Zheng Z."/>
            <person name="Qiu Y."/>
        </authorList>
    </citation>
    <scope>NUCLEOTIDE SEQUENCE [LARGE SCALE GENOMIC DNA]</scope>
    <source>
        <strain evidence="2">F231</strain>
    </source>
</reference>
<dbReference type="InterPro" id="IPR000594">
    <property type="entry name" value="ThiF_NAD_FAD-bd"/>
</dbReference>
<dbReference type="InterPro" id="IPR045886">
    <property type="entry name" value="ThiF/MoeB/HesA"/>
</dbReference>
<accession>A0AAN7QRA7</accession>
<dbReference type="Gene3D" id="3.40.50.12550">
    <property type="entry name" value="Ubiquitin-activating enzyme E1, inactive adenylation domain, subdomain 2"/>
    <property type="match status" value="1"/>
</dbReference>
<dbReference type="GO" id="GO:0004839">
    <property type="term" value="F:ubiquitin activating enzyme activity"/>
    <property type="evidence" value="ECO:0007669"/>
    <property type="project" value="TreeGrafter"/>
</dbReference>
<dbReference type="GO" id="GO:0006511">
    <property type="term" value="P:ubiquitin-dependent protein catabolic process"/>
    <property type="evidence" value="ECO:0007669"/>
    <property type="project" value="TreeGrafter"/>
</dbReference>
<evidence type="ECO:0000313" key="2">
    <source>
        <dbReference type="EMBL" id="KAK4774571.1"/>
    </source>
</evidence>
<dbReference type="GO" id="GO:0005634">
    <property type="term" value="C:nucleus"/>
    <property type="evidence" value="ECO:0007669"/>
    <property type="project" value="TreeGrafter"/>
</dbReference>
<dbReference type="PANTHER" id="PTHR10953">
    <property type="entry name" value="UBIQUITIN-ACTIVATING ENZYME E1"/>
    <property type="match status" value="1"/>
</dbReference>
<dbReference type="PANTHER" id="PTHR10953:SF215">
    <property type="entry name" value="UBIQUITIN-ACTIVATING ENZYME E1 1"/>
    <property type="match status" value="1"/>
</dbReference>
<proteinExistence type="predicted"/>
<gene>
    <name evidence="2" type="ORF">SAY86_009506</name>
</gene>
<feature type="domain" description="THIF-type NAD/FAD binding fold" evidence="1">
    <location>
        <begin position="84"/>
        <end position="157"/>
    </location>
</feature>
<comment type="caution">
    <text evidence="2">The sequence shown here is derived from an EMBL/GenBank/DDBJ whole genome shotgun (WGS) entry which is preliminary data.</text>
</comment>
<dbReference type="GO" id="GO:0006974">
    <property type="term" value="P:DNA damage response"/>
    <property type="evidence" value="ECO:0007669"/>
    <property type="project" value="TreeGrafter"/>
</dbReference>